<sequence>MSSRTVGLLAMTTALVCWTGFALSIRGIGTSSLTPADVAVLRFAVPLLVLSPWIPRTWRRLRTERPLVVLALCAGAAPHFVASAIGGHLTSAALVGSVIPGVVPLFVAGLASLIWRVRTSPVQLLGLLVIVAGVVVSVLTVGSGAQAAGVAALAVAGLAWSVYTLALRATGLDPVGAALTVCTACLIGALLAIGIGITPSHLFPATATVSDVVLYGLVQGVGVGVLASLGYTIAVRRLGAEPAATLSAISPVLVTLAAIPMFGERPTAATLASVGLFIAGVLVFNLAGLRAARRAARFRPRAPLPEMPGATDTAAAPRRPPSP</sequence>
<keyword evidence="3" id="KW-0472">Membrane</keyword>
<feature type="transmembrane region" description="Helical" evidence="3">
    <location>
        <begin position="212"/>
        <end position="231"/>
    </location>
</feature>
<protein>
    <submittedName>
        <fullName evidence="5">DMT family transporter</fullName>
    </submittedName>
</protein>
<keyword evidence="6" id="KW-1185">Reference proteome</keyword>
<dbReference type="RefSeq" id="WP_205261828.1">
    <property type="nucleotide sequence ID" value="NZ_JAERWK010000021.1"/>
</dbReference>
<evidence type="ECO:0000313" key="6">
    <source>
        <dbReference type="Proteomes" id="UP000663792"/>
    </source>
</evidence>
<feature type="domain" description="EamA" evidence="4">
    <location>
        <begin position="7"/>
        <end position="138"/>
    </location>
</feature>
<feature type="domain" description="EamA" evidence="4">
    <location>
        <begin position="149"/>
        <end position="285"/>
    </location>
</feature>
<feature type="transmembrane region" description="Helical" evidence="3">
    <location>
        <begin position="122"/>
        <end position="141"/>
    </location>
</feature>
<feature type="transmembrane region" description="Helical" evidence="3">
    <location>
        <begin position="38"/>
        <end position="55"/>
    </location>
</feature>
<comment type="caution">
    <text evidence="5">The sequence shown here is derived from an EMBL/GenBank/DDBJ whole genome shotgun (WGS) entry which is preliminary data.</text>
</comment>
<dbReference type="Proteomes" id="UP000663792">
    <property type="component" value="Unassembled WGS sequence"/>
</dbReference>
<dbReference type="AlphaFoldDB" id="A0A938YJD7"/>
<feature type="transmembrane region" description="Helical" evidence="3">
    <location>
        <begin position="243"/>
        <end position="262"/>
    </location>
</feature>
<feature type="transmembrane region" description="Helical" evidence="3">
    <location>
        <begin position="92"/>
        <end position="115"/>
    </location>
</feature>
<gene>
    <name evidence="5" type="ORF">JL106_16445</name>
</gene>
<dbReference type="GO" id="GO:0016020">
    <property type="term" value="C:membrane"/>
    <property type="evidence" value="ECO:0007669"/>
    <property type="project" value="InterPro"/>
</dbReference>
<feature type="region of interest" description="Disordered" evidence="2">
    <location>
        <begin position="302"/>
        <end position="323"/>
    </location>
</feature>
<evidence type="ECO:0000256" key="1">
    <source>
        <dbReference type="ARBA" id="ARBA00007362"/>
    </source>
</evidence>
<dbReference type="Pfam" id="PF00892">
    <property type="entry name" value="EamA"/>
    <property type="match status" value="2"/>
</dbReference>
<comment type="similarity">
    <text evidence="1">Belongs to the EamA transporter family.</text>
</comment>
<dbReference type="Gene3D" id="1.10.3730.20">
    <property type="match status" value="1"/>
</dbReference>
<keyword evidence="3" id="KW-1133">Transmembrane helix</keyword>
<dbReference type="EMBL" id="JAERWK010000021">
    <property type="protein sequence ID" value="MBM9468875.1"/>
    <property type="molecule type" value="Genomic_DNA"/>
</dbReference>
<evidence type="ECO:0000256" key="3">
    <source>
        <dbReference type="SAM" id="Phobius"/>
    </source>
</evidence>
<dbReference type="InterPro" id="IPR037185">
    <property type="entry name" value="EmrE-like"/>
</dbReference>
<evidence type="ECO:0000259" key="4">
    <source>
        <dbReference type="Pfam" id="PF00892"/>
    </source>
</evidence>
<feature type="transmembrane region" description="Helical" evidence="3">
    <location>
        <begin position="147"/>
        <end position="166"/>
    </location>
</feature>
<feature type="transmembrane region" description="Helical" evidence="3">
    <location>
        <begin position="67"/>
        <end position="86"/>
    </location>
</feature>
<evidence type="ECO:0000313" key="5">
    <source>
        <dbReference type="EMBL" id="MBM9468875.1"/>
    </source>
</evidence>
<accession>A0A938YJD7</accession>
<evidence type="ECO:0000256" key="2">
    <source>
        <dbReference type="SAM" id="MobiDB-lite"/>
    </source>
</evidence>
<keyword evidence="3" id="KW-0812">Transmembrane</keyword>
<dbReference type="InterPro" id="IPR000620">
    <property type="entry name" value="EamA_dom"/>
</dbReference>
<proteinExistence type="inferred from homology"/>
<name>A0A938YJD7_9ACTN</name>
<dbReference type="SUPFAM" id="SSF103481">
    <property type="entry name" value="Multidrug resistance efflux transporter EmrE"/>
    <property type="match status" value="2"/>
</dbReference>
<feature type="transmembrane region" description="Helical" evidence="3">
    <location>
        <begin position="178"/>
        <end position="200"/>
    </location>
</feature>
<organism evidence="5 6">
    <name type="scientific">Nakamurella leprariae</name>
    <dbReference type="NCBI Taxonomy" id="2803911"/>
    <lineage>
        <taxon>Bacteria</taxon>
        <taxon>Bacillati</taxon>
        <taxon>Actinomycetota</taxon>
        <taxon>Actinomycetes</taxon>
        <taxon>Nakamurellales</taxon>
        <taxon>Nakamurellaceae</taxon>
        <taxon>Nakamurella</taxon>
    </lineage>
</organism>
<reference evidence="5" key="1">
    <citation type="submission" date="2021-01" db="EMBL/GenBank/DDBJ databases">
        <title>YIM 132084 draft genome.</title>
        <authorList>
            <person name="An D."/>
        </authorList>
    </citation>
    <scope>NUCLEOTIDE SEQUENCE</scope>
    <source>
        <strain evidence="5">YIM 132084</strain>
    </source>
</reference>
<feature type="transmembrane region" description="Helical" evidence="3">
    <location>
        <begin position="268"/>
        <end position="289"/>
    </location>
</feature>